<protein>
    <submittedName>
        <fullName evidence="1">Uncharacterized protein</fullName>
    </submittedName>
</protein>
<accession>A0A844XVM8</accession>
<organism evidence="1 2">
    <name type="scientific">Qipengyuania vulgaris</name>
    <dbReference type="NCBI Taxonomy" id="291985"/>
    <lineage>
        <taxon>Bacteria</taxon>
        <taxon>Pseudomonadati</taxon>
        <taxon>Pseudomonadota</taxon>
        <taxon>Alphaproteobacteria</taxon>
        <taxon>Sphingomonadales</taxon>
        <taxon>Erythrobacteraceae</taxon>
        <taxon>Qipengyuania</taxon>
    </lineage>
</organism>
<dbReference type="AlphaFoldDB" id="A0A844XVM8"/>
<comment type="caution">
    <text evidence="1">The sequence shown here is derived from an EMBL/GenBank/DDBJ whole genome shotgun (WGS) entry which is preliminary data.</text>
</comment>
<name>A0A844XVM8_9SPHN</name>
<reference evidence="1 2" key="1">
    <citation type="submission" date="2019-12" db="EMBL/GenBank/DDBJ databases">
        <title>Genomic-based taxomic classification of the family Erythrobacteraceae.</title>
        <authorList>
            <person name="Xu L."/>
        </authorList>
    </citation>
    <scope>NUCLEOTIDE SEQUENCE [LARGE SCALE GENOMIC DNA]</scope>
    <source>
        <strain evidence="1 2">DSM 17792</strain>
    </source>
</reference>
<gene>
    <name evidence="1" type="ORF">GRI69_12980</name>
</gene>
<dbReference type="Proteomes" id="UP000448199">
    <property type="component" value="Unassembled WGS sequence"/>
</dbReference>
<keyword evidence="2" id="KW-1185">Reference proteome</keyword>
<sequence>MGSRRAAGVKGGADSFIHKGTNGRWIGVLDDEELALYDEAMSKLPTDYADWLQNGASALQN</sequence>
<proteinExistence type="predicted"/>
<evidence type="ECO:0000313" key="2">
    <source>
        <dbReference type="Proteomes" id="UP000448199"/>
    </source>
</evidence>
<evidence type="ECO:0000313" key="1">
    <source>
        <dbReference type="EMBL" id="MXO49173.1"/>
    </source>
</evidence>
<dbReference type="EMBL" id="WTYC01000008">
    <property type="protein sequence ID" value="MXO49173.1"/>
    <property type="molecule type" value="Genomic_DNA"/>
</dbReference>